<dbReference type="AlphaFoldDB" id="A0A1D6N349"/>
<dbReference type="PROSITE" id="PS50163">
    <property type="entry name" value="RECA_3"/>
    <property type="match status" value="1"/>
</dbReference>
<name>A0A1D6N349_MAIZE</name>
<dbReference type="InterPro" id="IPR020587">
    <property type="entry name" value="RecA_monomer-monomer_interface"/>
</dbReference>
<keyword evidence="3" id="KW-0067">ATP-binding</keyword>
<evidence type="ECO:0000256" key="3">
    <source>
        <dbReference type="ARBA" id="ARBA00022840"/>
    </source>
</evidence>
<dbReference type="PaxDb" id="4577-AC211192.3_FGP003"/>
<evidence type="ECO:0000256" key="4">
    <source>
        <dbReference type="ARBA" id="ARBA00023172"/>
    </source>
</evidence>
<dbReference type="GO" id="GO:0003697">
    <property type="term" value="F:single-stranded DNA binding"/>
    <property type="evidence" value="ECO:0007669"/>
    <property type="project" value="InterPro"/>
</dbReference>
<dbReference type="InterPro" id="IPR027417">
    <property type="entry name" value="P-loop_NTPase"/>
</dbReference>
<dbReference type="InterPro" id="IPR049428">
    <property type="entry name" value="RecA-like_N"/>
</dbReference>
<evidence type="ECO:0000256" key="2">
    <source>
        <dbReference type="ARBA" id="ARBA00022741"/>
    </source>
</evidence>
<dbReference type="PRINTS" id="PR00142">
    <property type="entry name" value="RECA"/>
</dbReference>
<gene>
    <name evidence="6" type="ORF">ZEAMMB73_Zm00001d042348</name>
</gene>
<dbReference type="GO" id="GO:0008094">
    <property type="term" value="F:ATP-dependent activity, acting on DNA"/>
    <property type="evidence" value="ECO:0007669"/>
    <property type="project" value="InterPro"/>
</dbReference>
<dbReference type="eggNOG" id="KOG1433">
    <property type="taxonomic scope" value="Eukaryota"/>
</dbReference>
<accession>A0A1D6N349</accession>
<dbReference type="EMBL" id="CM007649">
    <property type="protein sequence ID" value="ONM35123.1"/>
    <property type="molecule type" value="Genomic_DNA"/>
</dbReference>
<dbReference type="GO" id="GO:0006281">
    <property type="term" value="P:DNA repair"/>
    <property type="evidence" value="ECO:0007669"/>
    <property type="project" value="InterPro"/>
</dbReference>
<keyword evidence="2" id="KW-0547">Nucleotide-binding</keyword>
<feature type="domain" description="RecA family profile 2" evidence="5">
    <location>
        <begin position="129"/>
        <end position="211"/>
    </location>
</feature>
<evidence type="ECO:0000259" key="5">
    <source>
        <dbReference type="PROSITE" id="PS50163"/>
    </source>
</evidence>
<dbReference type="PANTHER" id="PTHR45900">
    <property type="entry name" value="RECA"/>
    <property type="match status" value="1"/>
</dbReference>
<keyword evidence="4" id="KW-0233">DNA recombination</keyword>
<reference evidence="6" key="1">
    <citation type="submission" date="2015-12" db="EMBL/GenBank/DDBJ databases">
        <title>Update maize B73 reference genome by single molecule sequencing technologies.</title>
        <authorList>
            <consortium name="Maize Genome Sequencing Project"/>
            <person name="Ware D."/>
        </authorList>
    </citation>
    <scope>NUCLEOTIDE SEQUENCE [LARGE SCALE GENOMIC DNA]</scope>
    <source>
        <tissue evidence="6">Seedling</tissue>
    </source>
</reference>
<dbReference type="InterPro" id="IPR013765">
    <property type="entry name" value="DNA_recomb/repair_RecA"/>
</dbReference>
<dbReference type="STRING" id="4577.A0A1D6N349"/>
<dbReference type="GO" id="GO:0005524">
    <property type="term" value="F:ATP binding"/>
    <property type="evidence" value="ECO:0007669"/>
    <property type="project" value="UniProtKB-KW"/>
</dbReference>
<protein>
    <recommendedName>
        <fullName evidence="5">RecA family profile 2 domain-containing protein</fullName>
    </recommendedName>
</protein>
<evidence type="ECO:0000256" key="1">
    <source>
        <dbReference type="ARBA" id="ARBA00009391"/>
    </source>
</evidence>
<dbReference type="InParanoid" id="A0A1D6N349"/>
<proteinExistence type="inferred from homology"/>
<dbReference type="Gene3D" id="3.40.50.300">
    <property type="entry name" value="P-loop containing nucleotide triphosphate hydrolases"/>
    <property type="match status" value="1"/>
</dbReference>
<evidence type="ECO:0000313" key="6">
    <source>
        <dbReference type="EMBL" id="ONM35123.1"/>
    </source>
</evidence>
<dbReference type="PANTHER" id="PTHR45900:SF6">
    <property type="entry name" value="DNA REPAIR PROTEIN RECA HOMOLOG 3, MITOCHONDRIAL-RELATED"/>
    <property type="match status" value="1"/>
</dbReference>
<sequence length="238" mass="27326">MEPRSPVNWSINFGSHHRGRGGDQQEWHALLRPASSQPTTAWGMKLYNKNYLLLSTYMISIKYKNVYYNFMPGQAQLLQTWMNKNVIRLLPQAIHKTGTDKRKPHLLLILNWKHYTTSEIKAKVATFGFGGPTEVLLVATYAFKLYASACLNIRRIGLVKKGEKLLNDDSFHLHTIGSQIVVKIVKNKHAQPFKTSQFELEFGKWICHSPELFEQNFWSSCSCKTISWVLKPPPFGST</sequence>
<organism evidence="6">
    <name type="scientific">Zea mays</name>
    <name type="common">Maize</name>
    <dbReference type="NCBI Taxonomy" id="4577"/>
    <lineage>
        <taxon>Eukaryota</taxon>
        <taxon>Viridiplantae</taxon>
        <taxon>Streptophyta</taxon>
        <taxon>Embryophyta</taxon>
        <taxon>Tracheophyta</taxon>
        <taxon>Spermatophyta</taxon>
        <taxon>Magnoliopsida</taxon>
        <taxon>Liliopsida</taxon>
        <taxon>Poales</taxon>
        <taxon>Poaceae</taxon>
        <taxon>PACMAD clade</taxon>
        <taxon>Panicoideae</taxon>
        <taxon>Andropogonodae</taxon>
        <taxon>Andropogoneae</taxon>
        <taxon>Tripsacinae</taxon>
        <taxon>Zea</taxon>
    </lineage>
</organism>
<comment type="similarity">
    <text evidence="1">Belongs to the RecA family.</text>
</comment>
<dbReference type="GO" id="GO:0006310">
    <property type="term" value="P:DNA recombination"/>
    <property type="evidence" value="ECO:0007669"/>
    <property type="project" value="UniProtKB-KW"/>
</dbReference>
<dbReference type="Pfam" id="PF00154">
    <property type="entry name" value="RecA_N"/>
    <property type="match status" value="1"/>
</dbReference>